<dbReference type="InterPro" id="IPR029787">
    <property type="entry name" value="Nucleotide_cyclase"/>
</dbReference>
<evidence type="ECO:0000259" key="6">
    <source>
        <dbReference type="PROSITE" id="PS50887"/>
    </source>
</evidence>
<protein>
    <recommendedName>
        <fullName evidence="2">diguanylate cyclase</fullName>
        <ecNumber evidence="2">2.7.7.65</ecNumber>
    </recommendedName>
</protein>
<evidence type="ECO:0000313" key="7">
    <source>
        <dbReference type="EMBL" id="TKB03402.1"/>
    </source>
</evidence>
<dbReference type="Proteomes" id="UP000305471">
    <property type="component" value="Unassembled WGS sequence"/>
</dbReference>
<dbReference type="PANTHER" id="PTHR45138:SF9">
    <property type="entry name" value="DIGUANYLATE CYCLASE DGCM-RELATED"/>
    <property type="match status" value="1"/>
</dbReference>
<gene>
    <name evidence="7" type="ORF">E5672_10200</name>
</gene>
<dbReference type="Gene3D" id="3.30.70.270">
    <property type="match status" value="1"/>
</dbReference>
<dbReference type="NCBIfam" id="TIGR00254">
    <property type="entry name" value="GGDEF"/>
    <property type="match status" value="1"/>
</dbReference>
<proteinExistence type="predicted"/>
<dbReference type="GO" id="GO:1902201">
    <property type="term" value="P:negative regulation of bacterial-type flagellum-dependent cell motility"/>
    <property type="evidence" value="ECO:0007669"/>
    <property type="project" value="TreeGrafter"/>
</dbReference>
<dbReference type="InterPro" id="IPR043128">
    <property type="entry name" value="Rev_trsase/Diguanyl_cyclase"/>
</dbReference>
<evidence type="ECO:0000256" key="5">
    <source>
        <dbReference type="SAM" id="Phobius"/>
    </source>
</evidence>
<dbReference type="PANTHER" id="PTHR45138">
    <property type="entry name" value="REGULATORY COMPONENTS OF SENSORY TRANSDUCTION SYSTEM"/>
    <property type="match status" value="1"/>
</dbReference>
<comment type="cofactor">
    <cofactor evidence="1">
        <name>Mg(2+)</name>
        <dbReference type="ChEBI" id="CHEBI:18420"/>
    </cofactor>
</comment>
<evidence type="ECO:0000256" key="1">
    <source>
        <dbReference type="ARBA" id="ARBA00001946"/>
    </source>
</evidence>
<keyword evidence="5" id="KW-0472">Membrane</keyword>
<dbReference type="EMBL" id="SWCO01000005">
    <property type="protein sequence ID" value="TKB03402.1"/>
    <property type="molecule type" value="Genomic_DNA"/>
</dbReference>
<dbReference type="SUPFAM" id="SSF55073">
    <property type="entry name" value="Nucleotide cyclase"/>
    <property type="match status" value="1"/>
</dbReference>
<keyword evidence="8" id="KW-1185">Reference proteome</keyword>
<name>A0A4U0ZMI0_9ALTE</name>
<accession>A0A4U0ZMI0</accession>
<dbReference type="SMART" id="SM00267">
    <property type="entry name" value="GGDEF"/>
    <property type="match status" value="1"/>
</dbReference>
<reference evidence="7 8" key="1">
    <citation type="submission" date="2019-04" db="EMBL/GenBank/DDBJ databases">
        <title>Alteromonas portus sp. nov., an alginate lyase-excreting marine bacterium.</title>
        <authorList>
            <person name="Huang H."/>
            <person name="Mo K."/>
            <person name="Bao S."/>
        </authorList>
    </citation>
    <scope>NUCLEOTIDE SEQUENCE [LARGE SCALE GENOMIC DNA]</scope>
    <source>
        <strain evidence="7 8">HB161718</strain>
    </source>
</reference>
<dbReference type="InterPro" id="IPR050469">
    <property type="entry name" value="Diguanylate_Cyclase"/>
</dbReference>
<dbReference type="InterPro" id="IPR000160">
    <property type="entry name" value="GGDEF_dom"/>
</dbReference>
<dbReference type="CDD" id="cd01949">
    <property type="entry name" value="GGDEF"/>
    <property type="match status" value="1"/>
</dbReference>
<dbReference type="AlphaFoldDB" id="A0A4U0ZMI0"/>
<dbReference type="GO" id="GO:0005886">
    <property type="term" value="C:plasma membrane"/>
    <property type="evidence" value="ECO:0007669"/>
    <property type="project" value="TreeGrafter"/>
</dbReference>
<keyword evidence="4" id="KW-0175">Coiled coil</keyword>
<feature type="transmembrane region" description="Helical" evidence="5">
    <location>
        <begin position="47"/>
        <end position="66"/>
    </location>
</feature>
<feature type="coiled-coil region" evidence="4">
    <location>
        <begin position="449"/>
        <end position="499"/>
    </location>
</feature>
<dbReference type="PROSITE" id="PS50887">
    <property type="entry name" value="GGDEF"/>
    <property type="match status" value="1"/>
</dbReference>
<evidence type="ECO:0000256" key="4">
    <source>
        <dbReference type="SAM" id="Coils"/>
    </source>
</evidence>
<evidence type="ECO:0000256" key="3">
    <source>
        <dbReference type="ARBA" id="ARBA00034247"/>
    </source>
</evidence>
<dbReference type="GO" id="GO:0052621">
    <property type="term" value="F:diguanylate cyclase activity"/>
    <property type="evidence" value="ECO:0007669"/>
    <property type="project" value="UniProtKB-EC"/>
</dbReference>
<sequence length="699" mass="78957">MHKKGSVRNYLLIHCMLREHYPIVSARYIQLDNGSDIVSVRLVSNRFFFLIFMLLLGVPLEVGASLPAPEKQRNTTYSNAVSIESLRERALALYKKGDYKQAISTFLAISKILEDQAQEADLSTLGRTYTYIAQSYKRLKLREETAAFYRKALATYKRIDSKRNIARTLNTLAEAERYLGNLDTSLNLVMESLRIHGTIDDEEGKAKAHMGASIILRHIENYELSLEHLKLAYAYFKRENNAVGTAKTANEIAHLYGRLASFEEAKSFYEVALQYPADQLPPATIATALRELAEIEVIASNFQKARSYAKRAMAIYETLNAPEKKTAVFRIIGDSYQGEDNLNQAIYNYQASLDIANQLDNDLFRVKALLPVGNVYLKQDLVKSERAFKTALTFSKDLKNKTYRLAALKGLREVYTATGQFQDALEFAEKELALTEQIQSENSDKLLEIAKAKLLSFKLENEVEALKEQTRLDELEIARKNNEIEISRKEQQIANLQLSKERYAKIMLSLIVIVLVTIALALYRSYVTSRRKNEKLHYLATHDSLTECFNRRYLFDSLRSLFAQAPASHSGCLVMIDIDHFKKINDDFGHNVGDDALRGVAHVLRQNISDGDVLARFGGEEFCMVLHNTSLEDAMAVSEKVRAQMENHTFGKIKLTCSIGVTSLAFGASSPTELIEQADKALFFSKANGRNQVNAYSAT</sequence>
<dbReference type="InterPro" id="IPR019734">
    <property type="entry name" value="TPR_rpt"/>
</dbReference>
<comment type="catalytic activity">
    <reaction evidence="3">
        <text>2 GTP = 3',3'-c-di-GMP + 2 diphosphate</text>
        <dbReference type="Rhea" id="RHEA:24898"/>
        <dbReference type="ChEBI" id="CHEBI:33019"/>
        <dbReference type="ChEBI" id="CHEBI:37565"/>
        <dbReference type="ChEBI" id="CHEBI:58805"/>
        <dbReference type="EC" id="2.7.7.65"/>
    </reaction>
</comment>
<dbReference type="SUPFAM" id="SSF48452">
    <property type="entry name" value="TPR-like"/>
    <property type="match status" value="2"/>
</dbReference>
<comment type="caution">
    <text evidence="7">The sequence shown here is derived from an EMBL/GenBank/DDBJ whole genome shotgun (WGS) entry which is preliminary data.</text>
</comment>
<dbReference type="InterPro" id="IPR011990">
    <property type="entry name" value="TPR-like_helical_dom_sf"/>
</dbReference>
<feature type="transmembrane region" description="Helical" evidence="5">
    <location>
        <begin position="503"/>
        <end position="523"/>
    </location>
</feature>
<dbReference type="Gene3D" id="1.25.40.10">
    <property type="entry name" value="Tetratricopeptide repeat domain"/>
    <property type="match status" value="2"/>
</dbReference>
<keyword evidence="5" id="KW-1133">Transmembrane helix</keyword>
<dbReference type="Pfam" id="PF00990">
    <property type="entry name" value="GGDEF"/>
    <property type="match status" value="1"/>
</dbReference>
<evidence type="ECO:0000313" key="8">
    <source>
        <dbReference type="Proteomes" id="UP000305471"/>
    </source>
</evidence>
<dbReference type="SMART" id="SM00028">
    <property type="entry name" value="TPR"/>
    <property type="match status" value="8"/>
</dbReference>
<keyword evidence="5" id="KW-0812">Transmembrane</keyword>
<dbReference type="EC" id="2.7.7.65" evidence="2"/>
<evidence type="ECO:0000256" key="2">
    <source>
        <dbReference type="ARBA" id="ARBA00012528"/>
    </source>
</evidence>
<organism evidence="7 8">
    <name type="scientific">Alteromonas portus</name>
    <dbReference type="NCBI Taxonomy" id="2565549"/>
    <lineage>
        <taxon>Bacteria</taxon>
        <taxon>Pseudomonadati</taxon>
        <taxon>Pseudomonadota</taxon>
        <taxon>Gammaproteobacteria</taxon>
        <taxon>Alteromonadales</taxon>
        <taxon>Alteromonadaceae</taxon>
        <taxon>Alteromonas/Salinimonas group</taxon>
        <taxon>Alteromonas</taxon>
    </lineage>
</organism>
<dbReference type="GO" id="GO:0043709">
    <property type="term" value="P:cell adhesion involved in single-species biofilm formation"/>
    <property type="evidence" value="ECO:0007669"/>
    <property type="project" value="TreeGrafter"/>
</dbReference>
<feature type="domain" description="GGDEF" evidence="6">
    <location>
        <begin position="569"/>
        <end position="698"/>
    </location>
</feature>
<dbReference type="FunFam" id="3.30.70.270:FF:000001">
    <property type="entry name" value="Diguanylate cyclase domain protein"/>
    <property type="match status" value="1"/>
</dbReference>